<feature type="region of interest" description="Disordered" evidence="1">
    <location>
        <begin position="48"/>
        <end position="92"/>
    </location>
</feature>
<evidence type="ECO:0000313" key="2">
    <source>
        <dbReference type="EMBL" id="KAK5818275.1"/>
    </source>
</evidence>
<sequence length="92" mass="10993">MHLRLDADAQRSEAEKWRKGKTKAEEDLNSLKTYYKKLRLSMRTAGLVSKPQHRNRVEGKLEQVRRNERKDRRVRSVTTELRDSDPVFRGKR</sequence>
<organism evidence="2 3">
    <name type="scientific">Gossypium arboreum</name>
    <name type="common">Tree cotton</name>
    <name type="synonym">Gossypium nanking</name>
    <dbReference type="NCBI Taxonomy" id="29729"/>
    <lineage>
        <taxon>Eukaryota</taxon>
        <taxon>Viridiplantae</taxon>
        <taxon>Streptophyta</taxon>
        <taxon>Embryophyta</taxon>
        <taxon>Tracheophyta</taxon>
        <taxon>Spermatophyta</taxon>
        <taxon>Magnoliopsida</taxon>
        <taxon>eudicotyledons</taxon>
        <taxon>Gunneridae</taxon>
        <taxon>Pentapetalae</taxon>
        <taxon>rosids</taxon>
        <taxon>malvids</taxon>
        <taxon>Malvales</taxon>
        <taxon>Malvaceae</taxon>
        <taxon>Malvoideae</taxon>
        <taxon>Gossypium</taxon>
    </lineage>
</organism>
<evidence type="ECO:0000256" key="1">
    <source>
        <dbReference type="SAM" id="MobiDB-lite"/>
    </source>
</evidence>
<name>A0ABR0PAU1_GOSAR</name>
<protein>
    <submittedName>
        <fullName evidence="2">Uncharacterized protein</fullName>
    </submittedName>
</protein>
<accession>A0ABR0PAU1</accession>
<feature type="compositionally biased region" description="Basic and acidic residues" evidence="1">
    <location>
        <begin position="80"/>
        <end position="92"/>
    </location>
</feature>
<evidence type="ECO:0000313" key="3">
    <source>
        <dbReference type="Proteomes" id="UP001358586"/>
    </source>
</evidence>
<dbReference type="Proteomes" id="UP001358586">
    <property type="component" value="Chromosome 7"/>
</dbReference>
<keyword evidence="3" id="KW-1185">Reference proteome</keyword>
<proteinExistence type="predicted"/>
<dbReference type="EMBL" id="JARKNE010000007">
    <property type="protein sequence ID" value="KAK5818275.1"/>
    <property type="molecule type" value="Genomic_DNA"/>
</dbReference>
<feature type="region of interest" description="Disordered" evidence="1">
    <location>
        <begin position="1"/>
        <end position="23"/>
    </location>
</feature>
<comment type="caution">
    <text evidence="2">The sequence shown here is derived from an EMBL/GenBank/DDBJ whole genome shotgun (WGS) entry which is preliminary data.</text>
</comment>
<reference evidence="2 3" key="1">
    <citation type="submission" date="2023-03" db="EMBL/GenBank/DDBJ databases">
        <title>WGS of Gossypium arboreum.</title>
        <authorList>
            <person name="Yu D."/>
        </authorList>
    </citation>
    <scope>NUCLEOTIDE SEQUENCE [LARGE SCALE GENOMIC DNA]</scope>
    <source>
        <tissue evidence="2">Leaf</tissue>
    </source>
</reference>
<feature type="compositionally biased region" description="Basic and acidic residues" evidence="1">
    <location>
        <begin position="55"/>
        <end position="71"/>
    </location>
</feature>
<gene>
    <name evidence="2" type="ORF">PVK06_023209</name>
</gene>